<reference evidence="2 3" key="1">
    <citation type="submission" date="2023-05" db="EMBL/GenBank/DDBJ databases">
        <authorList>
            <person name="Zhang X."/>
        </authorList>
    </citation>
    <scope>NUCLEOTIDE SEQUENCE [LARGE SCALE GENOMIC DNA]</scope>
    <source>
        <strain evidence="2 3">DM2B3-1</strain>
    </source>
</reference>
<organism evidence="2 3">
    <name type="scientific">Xanthocytophaga flava</name>
    <dbReference type="NCBI Taxonomy" id="3048013"/>
    <lineage>
        <taxon>Bacteria</taxon>
        <taxon>Pseudomonadati</taxon>
        <taxon>Bacteroidota</taxon>
        <taxon>Cytophagia</taxon>
        <taxon>Cytophagales</taxon>
        <taxon>Rhodocytophagaceae</taxon>
        <taxon>Xanthocytophaga</taxon>
    </lineage>
</organism>
<evidence type="ECO:0000313" key="3">
    <source>
        <dbReference type="Proteomes" id="UP001228581"/>
    </source>
</evidence>
<gene>
    <name evidence="2" type="ORF">QNI19_35780</name>
</gene>
<dbReference type="InterPro" id="IPR050708">
    <property type="entry name" value="T6SS_VgrG/RHS"/>
</dbReference>
<feature type="compositionally biased region" description="Basic and acidic residues" evidence="1">
    <location>
        <begin position="149"/>
        <end position="163"/>
    </location>
</feature>
<dbReference type="InterPro" id="IPR022385">
    <property type="entry name" value="Rhs_assc_core"/>
</dbReference>
<keyword evidence="3" id="KW-1185">Reference proteome</keyword>
<evidence type="ECO:0000313" key="2">
    <source>
        <dbReference type="EMBL" id="MDJ1498350.1"/>
    </source>
</evidence>
<dbReference type="PANTHER" id="PTHR32305:SF15">
    <property type="entry name" value="PROTEIN RHSA-RELATED"/>
    <property type="match status" value="1"/>
</dbReference>
<proteinExistence type="predicted"/>
<dbReference type="Proteomes" id="UP001228581">
    <property type="component" value="Unassembled WGS sequence"/>
</dbReference>
<accession>A0ABT7CZF9</accession>
<name>A0ABT7CZF9_9BACT</name>
<feature type="region of interest" description="Disordered" evidence="1">
    <location>
        <begin position="124"/>
        <end position="180"/>
    </location>
</feature>
<dbReference type="Gene3D" id="2.180.10.10">
    <property type="entry name" value="RHS repeat-associated core"/>
    <property type="match status" value="1"/>
</dbReference>
<sequence length="270" mass="29626">MSYTRDLIVHENHYDPWGLNLVGIETQGNPNDKFQYNGKEKQEEFGLNWSDYGARMYDAQLGRWHVVDPAADMMRRFSPYNYCFDNPIRFTDPDGMAPDIKYEPGRDVFGNVTFSGGASFEDGFIVGSTGGGDDDGENDGGNEVSNTSGKEKDISDDGKKSNTSEESTENSTAGPSPEQLRASREIRAWTDKQTNPILRFLGNLYLFFAPGIAMSPPGFQAITGPVPSGTGGILGKTGTIWDDIKPTQPTYPGSELPKSFEITLTNGAKY</sequence>
<dbReference type="NCBIfam" id="TIGR03696">
    <property type="entry name" value="Rhs_assc_core"/>
    <property type="match status" value="1"/>
</dbReference>
<dbReference type="RefSeq" id="WP_314004708.1">
    <property type="nucleotide sequence ID" value="NZ_JASJOT010000044.1"/>
</dbReference>
<comment type="caution">
    <text evidence="2">The sequence shown here is derived from an EMBL/GenBank/DDBJ whole genome shotgun (WGS) entry which is preliminary data.</text>
</comment>
<evidence type="ECO:0000256" key="1">
    <source>
        <dbReference type="SAM" id="MobiDB-lite"/>
    </source>
</evidence>
<protein>
    <submittedName>
        <fullName evidence="2">RHS repeat-associated core domain-containing protein</fullName>
    </submittedName>
</protein>
<dbReference type="PANTHER" id="PTHR32305">
    <property type="match status" value="1"/>
</dbReference>
<dbReference type="EMBL" id="JASJOT010000044">
    <property type="protein sequence ID" value="MDJ1498350.1"/>
    <property type="molecule type" value="Genomic_DNA"/>
</dbReference>